<comment type="similarity">
    <text evidence="1">Belongs to the PNP/UDP phosphorylase family. Futalosine hydrolase subfamily.</text>
</comment>
<dbReference type="GO" id="GO:0008782">
    <property type="term" value="F:adenosylhomocysteine nucleosidase activity"/>
    <property type="evidence" value="ECO:0007669"/>
    <property type="project" value="TreeGrafter"/>
</dbReference>
<dbReference type="EC" id="3.2.2.26" evidence="1 2"/>
<dbReference type="NCBIfam" id="TIGR03664">
    <property type="entry name" value="fut_nucase"/>
    <property type="match status" value="1"/>
</dbReference>
<evidence type="ECO:0000313" key="4">
    <source>
        <dbReference type="EMBL" id="THF73196.1"/>
    </source>
</evidence>
<dbReference type="InterPro" id="IPR019963">
    <property type="entry name" value="FL_hydrolase_MqnB"/>
</dbReference>
<dbReference type="HAMAP" id="MF_00991">
    <property type="entry name" value="MqnB"/>
    <property type="match status" value="1"/>
</dbReference>
<dbReference type="GO" id="GO:0009234">
    <property type="term" value="P:menaquinone biosynthetic process"/>
    <property type="evidence" value="ECO:0007669"/>
    <property type="project" value="UniProtKB-UniRule"/>
</dbReference>
<dbReference type="RefSeq" id="WP_136373606.1">
    <property type="nucleotide sequence ID" value="NZ_SSOB01000061.1"/>
</dbReference>
<dbReference type="GO" id="GO:0005829">
    <property type="term" value="C:cytosol"/>
    <property type="evidence" value="ECO:0007669"/>
    <property type="project" value="TreeGrafter"/>
</dbReference>
<evidence type="ECO:0000256" key="1">
    <source>
        <dbReference type="HAMAP-Rule" id="MF_00991"/>
    </source>
</evidence>
<dbReference type="AlphaFoldDB" id="A0A4S4BH24"/>
<evidence type="ECO:0000259" key="3">
    <source>
        <dbReference type="Pfam" id="PF01048"/>
    </source>
</evidence>
<protein>
    <recommendedName>
        <fullName evidence="1 2">Futalosine hydrolase</fullName>
        <shortName evidence="1">FL hydrolase</shortName>
        <ecNumber evidence="1 2">3.2.2.26</ecNumber>
    </recommendedName>
    <alternativeName>
        <fullName evidence="1">Futalosine nucleosidase</fullName>
    </alternativeName>
    <alternativeName>
        <fullName evidence="1">Menaquinone biosynthetic enzyme MqnB</fullName>
    </alternativeName>
</protein>
<reference evidence="4 5" key="1">
    <citation type="submission" date="2019-04" db="EMBL/GenBank/DDBJ databases">
        <title>Cohnella sp. nov. isolated from preserved vegetables.</title>
        <authorList>
            <person name="Lin S.-Y."/>
            <person name="Hung M.-H."/>
            <person name="Young C.-C."/>
        </authorList>
    </citation>
    <scope>NUCLEOTIDE SEQUENCE [LARGE SCALE GENOMIC DNA]</scope>
    <source>
        <strain evidence="4 5">CC-MHH1044</strain>
    </source>
</reference>
<dbReference type="NCBIfam" id="NF006087">
    <property type="entry name" value="PRK08236.1"/>
    <property type="match status" value="1"/>
</dbReference>
<dbReference type="PANTHER" id="PTHR46832:SF2">
    <property type="entry name" value="FUTALOSINE HYDROLASE"/>
    <property type="match status" value="1"/>
</dbReference>
<feature type="domain" description="Nucleoside phosphorylase" evidence="3">
    <location>
        <begin position="38"/>
        <end position="223"/>
    </location>
</feature>
<dbReference type="Proteomes" id="UP000310636">
    <property type="component" value="Unassembled WGS sequence"/>
</dbReference>
<dbReference type="GO" id="GO:0019284">
    <property type="term" value="P:L-methionine salvage from S-adenosylmethionine"/>
    <property type="evidence" value="ECO:0007669"/>
    <property type="project" value="TreeGrafter"/>
</dbReference>
<keyword evidence="4" id="KW-0326">Glycosidase</keyword>
<name>A0A4S4BH24_9BACL</name>
<dbReference type="GO" id="GO:0008930">
    <property type="term" value="F:methylthioadenosine nucleosidase activity"/>
    <property type="evidence" value="ECO:0007669"/>
    <property type="project" value="TreeGrafter"/>
</dbReference>
<comment type="function">
    <text evidence="1">Catalyzes the hydrolysis of futalosine (FL) to dehypoxanthine futalosine (DHFL) and hypoxanthine, a step in the biosynthesis of menaquinone (MK, vitamin K2).</text>
</comment>
<dbReference type="Pfam" id="PF01048">
    <property type="entry name" value="PNP_UDP_1"/>
    <property type="match status" value="1"/>
</dbReference>
<dbReference type="SUPFAM" id="SSF53167">
    <property type="entry name" value="Purine and uridine phosphorylases"/>
    <property type="match status" value="1"/>
</dbReference>
<dbReference type="OrthoDB" id="9788270at2"/>
<evidence type="ECO:0000256" key="2">
    <source>
        <dbReference type="NCBIfam" id="TIGR03664"/>
    </source>
</evidence>
<comment type="caution">
    <text evidence="4">The sequence shown here is derived from an EMBL/GenBank/DDBJ whole genome shotgun (WGS) entry which is preliminary data.</text>
</comment>
<keyword evidence="1 4" id="KW-0378">Hydrolase</keyword>
<accession>A0A4S4BH24</accession>
<keyword evidence="1" id="KW-0474">Menaquinone biosynthesis</keyword>
<sequence length="224" mass="22692">MQHQERKIYKRILIMTAVPMEKDAVARGLQRAEADGFVVEVAGVGPASAAASTAALLAGRGFDLVVSAGIGGGYPGRAAIGELAVSSVIVAADLGAETPDGFVGVDKLGFGSARIEVDAELAARLTEALCVAELPAALGPALTLSTVTGTAATAERLAALIPGAASEGMEGFGVAAAARHFGVPALELRAISNAVGPRDRAAWRIPDALRSLERASTILAEVLR</sequence>
<organism evidence="4 5">
    <name type="scientific">Cohnella fermenti</name>
    <dbReference type="NCBI Taxonomy" id="2565925"/>
    <lineage>
        <taxon>Bacteria</taxon>
        <taxon>Bacillati</taxon>
        <taxon>Bacillota</taxon>
        <taxon>Bacilli</taxon>
        <taxon>Bacillales</taxon>
        <taxon>Paenibacillaceae</taxon>
        <taxon>Cohnella</taxon>
    </lineage>
</organism>
<comment type="catalytic activity">
    <reaction evidence="1">
        <text>futalosine + H2O = dehypoxanthine futalosine + hypoxanthine</text>
        <dbReference type="Rhea" id="RHEA:25904"/>
        <dbReference type="ChEBI" id="CHEBI:15377"/>
        <dbReference type="ChEBI" id="CHEBI:17368"/>
        <dbReference type="ChEBI" id="CHEBI:58863"/>
        <dbReference type="ChEBI" id="CHEBI:58864"/>
        <dbReference type="EC" id="3.2.2.26"/>
    </reaction>
</comment>
<dbReference type="Gene3D" id="3.40.50.1580">
    <property type="entry name" value="Nucleoside phosphorylase domain"/>
    <property type="match status" value="1"/>
</dbReference>
<dbReference type="EMBL" id="SSOB01000061">
    <property type="protein sequence ID" value="THF73196.1"/>
    <property type="molecule type" value="Genomic_DNA"/>
</dbReference>
<gene>
    <name evidence="1" type="primary">mqnB</name>
    <name evidence="4" type="ORF">E6C55_30340</name>
</gene>
<keyword evidence="5" id="KW-1185">Reference proteome</keyword>
<dbReference type="GO" id="GO:0009116">
    <property type="term" value="P:nucleoside metabolic process"/>
    <property type="evidence" value="ECO:0007669"/>
    <property type="project" value="InterPro"/>
</dbReference>
<comment type="pathway">
    <text evidence="1">Quinol/quinone metabolism; menaquinone biosynthesis.</text>
</comment>
<dbReference type="InterPro" id="IPR000845">
    <property type="entry name" value="Nucleoside_phosphorylase_d"/>
</dbReference>
<dbReference type="PANTHER" id="PTHR46832">
    <property type="entry name" value="5'-METHYLTHIOADENOSINE/S-ADENOSYLHOMOCYSTEINE NUCLEOSIDASE"/>
    <property type="match status" value="1"/>
</dbReference>
<proteinExistence type="inferred from homology"/>
<evidence type="ECO:0000313" key="5">
    <source>
        <dbReference type="Proteomes" id="UP000310636"/>
    </source>
</evidence>
<dbReference type="CDD" id="cd17766">
    <property type="entry name" value="futalosine_nucleosidase_MqnB"/>
    <property type="match status" value="1"/>
</dbReference>
<dbReference type="InterPro" id="IPR035994">
    <property type="entry name" value="Nucleoside_phosphorylase_sf"/>
</dbReference>
<dbReference type="UniPathway" id="UPA00079"/>